<evidence type="ECO:0000256" key="4">
    <source>
        <dbReference type="ARBA" id="ARBA00022801"/>
    </source>
</evidence>
<dbReference type="Pfam" id="PF02785">
    <property type="entry name" value="Biotin_carb_C"/>
    <property type="match status" value="1"/>
</dbReference>
<evidence type="ECO:0000256" key="1">
    <source>
        <dbReference type="ARBA" id="ARBA00001953"/>
    </source>
</evidence>
<evidence type="ECO:0000259" key="12">
    <source>
        <dbReference type="PROSITE" id="PS50979"/>
    </source>
</evidence>
<name>A0A4P5P9L9_9ENTE</name>
<dbReference type="PROSITE" id="PS00866">
    <property type="entry name" value="CPSASE_1"/>
    <property type="match status" value="1"/>
</dbReference>
<dbReference type="Proteomes" id="UP000290567">
    <property type="component" value="Unassembled WGS sequence"/>
</dbReference>
<feature type="domain" description="Biotin carboxylation" evidence="12">
    <location>
        <begin position="1"/>
        <end position="444"/>
    </location>
</feature>
<organism evidence="13 14">
    <name type="scientific">Enterococcus florum</name>
    <dbReference type="NCBI Taxonomy" id="2480627"/>
    <lineage>
        <taxon>Bacteria</taxon>
        <taxon>Bacillati</taxon>
        <taxon>Bacillota</taxon>
        <taxon>Bacilli</taxon>
        <taxon>Lactobacillales</taxon>
        <taxon>Enterococcaceae</taxon>
        <taxon>Enterococcus</taxon>
    </lineage>
</organism>
<dbReference type="PROSITE" id="PS00867">
    <property type="entry name" value="CPSASE_2"/>
    <property type="match status" value="1"/>
</dbReference>
<dbReference type="NCBIfam" id="TIGR02712">
    <property type="entry name" value="urea_carbox"/>
    <property type="match status" value="1"/>
</dbReference>
<dbReference type="InterPro" id="IPR005481">
    <property type="entry name" value="BC-like_N"/>
</dbReference>
<keyword evidence="2" id="KW-0436">Ligase</keyword>
<dbReference type="SMART" id="SM00878">
    <property type="entry name" value="Biotin_carb_C"/>
    <property type="match status" value="1"/>
</dbReference>
<dbReference type="SUPFAM" id="SSF56059">
    <property type="entry name" value="Glutathione synthetase ATP-binding domain-like"/>
    <property type="match status" value="1"/>
</dbReference>
<comment type="caution">
    <text evidence="13">The sequence shown here is derived from an EMBL/GenBank/DDBJ whole genome shotgun (WGS) entry which is preliminary data.</text>
</comment>
<dbReference type="Gene3D" id="3.30.470.20">
    <property type="entry name" value="ATP-grasp fold, B domain"/>
    <property type="match status" value="1"/>
</dbReference>
<dbReference type="GO" id="GO:0005524">
    <property type="term" value="F:ATP binding"/>
    <property type="evidence" value="ECO:0007669"/>
    <property type="project" value="UniProtKB-UniRule"/>
</dbReference>
<evidence type="ECO:0000256" key="5">
    <source>
        <dbReference type="ARBA" id="ARBA00022840"/>
    </source>
</evidence>
<dbReference type="GO" id="GO:0016874">
    <property type="term" value="F:ligase activity"/>
    <property type="evidence" value="ECO:0007669"/>
    <property type="project" value="UniProtKB-KW"/>
</dbReference>
<feature type="domain" description="ATP-grasp" evidence="11">
    <location>
        <begin position="120"/>
        <end position="317"/>
    </location>
</feature>
<evidence type="ECO:0000259" key="10">
    <source>
        <dbReference type="PROSITE" id="PS50968"/>
    </source>
</evidence>
<dbReference type="InterPro" id="IPR000089">
    <property type="entry name" value="Biotin_lipoyl"/>
</dbReference>
<dbReference type="EMBL" id="BJCC01000005">
    <property type="protein sequence ID" value="GCF92668.1"/>
    <property type="molecule type" value="Genomic_DNA"/>
</dbReference>
<evidence type="ECO:0000256" key="2">
    <source>
        <dbReference type="ARBA" id="ARBA00022598"/>
    </source>
</evidence>
<dbReference type="RefSeq" id="WP_146621172.1">
    <property type="nucleotide sequence ID" value="NZ_BJCC01000005.1"/>
</dbReference>
<dbReference type="PANTHER" id="PTHR18866">
    <property type="entry name" value="CARBOXYLASE:PYRUVATE/ACETYL-COA/PROPIONYL-COA CARBOXYLASE"/>
    <property type="match status" value="1"/>
</dbReference>
<dbReference type="PROSITE" id="PS50968">
    <property type="entry name" value="BIOTINYL_LIPOYL"/>
    <property type="match status" value="1"/>
</dbReference>
<dbReference type="Gene3D" id="3.30.1360.40">
    <property type="match status" value="1"/>
</dbReference>
<dbReference type="InterPro" id="IPR003833">
    <property type="entry name" value="CT_C_D"/>
</dbReference>
<dbReference type="InterPro" id="IPR011054">
    <property type="entry name" value="Rudment_hybrid_motif"/>
</dbReference>
<keyword evidence="9" id="KW-0175">Coiled coil</keyword>
<dbReference type="SMART" id="SM00797">
    <property type="entry name" value="AHS2"/>
    <property type="match status" value="1"/>
</dbReference>
<dbReference type="Pfam" id="PF00364">
    <property type="entry name" value="Biotin_lipoyl"/>
    <property type="match status" value="1"/>
</dbReference>
<dbReference type="Pfam" id="PF02682">
    <property type="entry name" value="CT_C_D"/>
    <property type="match status" value="1"/>
</dbReference>
<dbReference type="AlphaFoldDB" id="A0A4P5P9L9"/>
<dbReference type="SUPFAM" id="SSF160467">
    <property type="entry name" value="PH0987 N-terminal domain-like"/>
    <property type="match status" value="1"/>
</dbReference>
<dbReference type="SMART" id="SM00796">
    <property type="entry name" value="AHS1"/>
    <property type="match status" value="1"/>
</dbReference>
<protein>
    <submittedName>
        <fullName evidence="13">Urea carboxylase</fullName>
    </submittedName>
</protein>
<dbReference type="SUPFAM" id="SSF52440">
    <property type="entry name" value="PreATP-grasp domain"/>
    <property type="match status" value="1"/>
</dbReference>
<dbReference type="InterPro" id="IPR050856">
    <property type="entry name" value="Biotin_carboxylase_complex"/>
</dbReference>
<dbReference type="InterPro" id="IPR003778">
    <property type="entry name" value="CT_A_B"/>
</dbReference>
<sequence>MFKKVLIANRGTIAVRIIRTLKKMGIVSAAVYAEADEKSLHVELADESYLLQGQTVNETYLDTEQLLAIAKDCGADAVIPGYGFLSENADFVEQCNENDLVFIGPESRHIREFGMKHLARAYAKKAGIPMIEGTELLEHPRQVKKAANAIGYPVMLKSTAGGGGIGMKICCNQDELLASYASVVNQAKANFGDGGVFLEKYVENARHIEVQIFGNAAGELITIGERDCSLQRRNQKVVEECPAFGITEATRKALHQAAEKLGKAVSYRSVGTVEFLYDVVSEQFYFLEVNTRLQVEHGITEEVFGIDLVEWMIQEAAGEFSGLEERSVEPQGVSLEARIYAEDFYHDFRPSIGLVDTVKWGADARIETFLSDHLEIYPFYDPMLAKVITKAATRQAALEKLIASLKETQIQGIETNLWFLQEVLQQPQIRSGEVTTKTLEQLPIEVPALEVIDGGLNSTLQDYPGRVGYWGVGVPPSGSMDALSGRLANMILGNSEEVPVLELTLAGGQWLFRGELEFALTGADLFPMLDGQPVPMYQAVTAKAGQRLSFGDPKNGMRTYVAVKNGFHAAKVLGSASCFTLGNFGGKNGRTLQAGDVLHPLPTAASETVRFSETFELKKTEQDWLIHVTPGPHCTPEFLDPGFLKECCETKWEVHFNSSRTGVRLIGPTPKWARKDGGEAGLHPSNIHDNAYAIGTVDFTGDMPIILGPDGPSLGGFVCPMTVITSDLWKLGQLKPGDTLQFRLVEVETADQLNAEQEDLLQQPLSAAMLHALYRNSKADQTKQLAGTPDYPIFYQEKNAAGIDLTIRLSGDQYLLLEYGEMALDFILRVRIHALYRELKNSNLPLVNLTPGIRSLQIHVDTKQMPLKAVLQEVVKLDQGLPDLENAVFPSRIVKLPLSWNDPQAVKAMERYQDNVRSDAPWCPDNIEFIRRINGLNSKATVQETILSAKYMVLGLGDVYLGAPVAVPINPIHRLVTTKYNPARTWTPENAVGIGGAYLCVYGMEGPGGYQLFGRTIQMWNLQKETDYFSKEKPWLLDYFDQLQFFLVSPEELLQYRKDFLNGKYALEIEETTFSIKDYLTQTAEHQEEIAQVKERQQAAFEAEREAWRKEGLAEFIPETLEETPAETPTIPENNEVLTCAIPGSVWKILVDEGDYVKSGEPMIVTESMKTEIAYHAPCDGKISEILIKQGDILRSGESLAFIEGV</sequence>
<dbReference type="InterPro" id="IPR011053">
    <property type="entry name" value="Single_hybrid_motif"/>
</dbReference>
<dbReference type="PANTHER" id="PTHR18866:SF128">
    <property type="entry name" value="UREA AMIDOLYASE"/>
    <property type="match status" value="1"/>
</dbReference>
<dbReference type="InterPro" id="IPR014084">
    <property type="entry name" value="Urea_COase"/>
</dbReference>
<dbReference type="InterPro" id="IPR029000">
    <property type="entry name" value="Cyclophilin-like_dom_sf"/>
</dbReference>
<dbReference type="GO" id="GO:0046872">
    <property type="term" value="F:metal ion binding"/>
    <property type="evidence" value="ECO:0007669"/>
    <property type="project" value="InterPro"/>
</dbReference>
<dbReference type="PROSITE" id="PS50975">
    <property type="entry name" value="ATP_GRASP"/>
    <property type="match status" value="1"/>
</dbReference>
<proteinExistence type="predicted"/>
<dbReference type="FunFam" id="3.40.50.20:FF:000010">
    <property type="entry name" value="Propionyl-CoA carboxylase subunit alpha"/>
    <property type="match status" value="1"/>
</dbReference>
<dbReference type="Gene3D" id="2.40.100.10">
    <property type="entry name" value="Cyclophilin-like"/>
    <property type="match status" value="2"/>
</dbReference>
<evidence type="ECO:0000256" key="8">
    <source>
        <dbReference type="PROSITE-ProRule" id="PRU00409"/>
    </source>
</evidence>
<dbReference type="SUPFAM" id="SSF51246">
    <property type="entry name" value="Rudiment single hybrid motif"/>
    <property type="match status" value="1"/>
</dbReference>
<keyword evidence="7" id="KW-0092">Biotin</keyword>
<keyword evidence="4" id="KW-0378">Hydrolase</keyword>
<keyword evidence="6" id="KW-0464">Manganese</keyword>
<dbReference type="NCBIfam" id="TIGR00724">
    <property type="entry name" value="urea_amlyse_rel"/>
    <property type="match status" value="1"/>
</dbReference>
<evidence type="ECO:0000313" key="14">
    <source>
        <dbReference type="Proteomes" id="UP000290567"/>
    </source>
</evidence>
<dbReference type="Pfam" id="PF02626">
    <property type="entry name" value="CT_A_B"/>
    <property type="match status" value="1"/>
</dbReference>
<dbReference type="InterPro" id="IPR016185">
    <property type="entry name" value="PreATP-grasp_dom_sf"/>
</dbReference>
<dbReference type="InterPro" id="IPR005479">
    <property type="entry name" value="CPAse_ATP-bd"/>
</dbReference>
<evidence type="ECO:0000256" key="3">
    <source>
        <dbReference type="ARBA" id="ARBA00022741"/>
    </source>
</evidence>
<evidence type="ECO:0000256" key="6">
    <source>
        <dbReference type="ARBA" id="ARBA00023211"/>
    </source>
</evidence>
<evidence type="ECO:0000313" key="13">
    <source>
        <dbReference type="EMBL" id="GCF92668.1"/>
    </source>
</evidence>
<keyword evidence="3 8" id="KW-0547">Nucleotide-binding</keyword>
<dbReference type="Pfam" id="PF00289">
    <property type="entry name" value="Biotin_carb_N"/>
    <property type="match status" value="1"/>
</dbReference>
<dbReference type="Pfam" id="PF02786">
    <property type="entry name" value="CPSase_L_D2"/>
    <property type="match status" value="1"/>
</dbReference>
<accession>A0A4P5P9L9</accession>
<dbReference type="CDD" id="cd06850">
    <property type="entry name" value="biotinyl_domain"/>
    <property type="match status" value="1"/>
</dbReference>
<feature type="domain" description="Lipoyl-binding" evidence="10">
    <location>
        <begin position="1126"/>
        <end position="1204"/>
    </location>
</feature>
<dbReference type="InterPro" id="IPR005482">
    <property type="entry name" value="Biotin_COase_C"/>
</dbReference>
<dbReference type="SUPFAM" id="SSF50891">
    <property type="entry name" value="Cyclophilin-like"/>
    <property type="match status" value="2"/>
</dbReference>
<dbReference type="SUPFAM" id="SSF51230">
    <property type="entry name" value="Single hybrid motif"/>
    <property type="match status" value="1"/>
</dbReference>
<evidence type="ECO:0000256" key="9">
    <source>
        <dbReference type="SAM" id="Coils"/>
    </source>
</evidence>
<evidence type="ECO:0000256" key="7">
    <source>
        <dbReference type="ARBA" id="ARBA00023267"/>
    </source>
</evidence>
<keyword evidence="14" id="KW-1185">Reference proteome</keyword>
<gene>
    <name evidence="13" type="ORF">NRIC_05590</name>
</gene>
<dbReference type="GO" id="GO:0016787">
    <property type="term" value="F:hydrolase activity"/>
    <property type="evidence" value="ECO:0007669"/>
    <property type="project" value="UniProtKB-KW"/>
</dbReference>
<feature type="coiled-coil region" evidence="9">
    <location>
        <begin position="1076"/>
        <end position="1111"/>
    </location>
</feature>
<dbReference type="InterPro" id="IPR011761">
    <property type="entry name" value="ATP-grasp"/>
</dbReference>
<reference evidence="14" key="1">
    <citation type="submission" date="2019-02" db="EMBL/GenBank/DDBJ databases">
        <title>Draft genome sequence of Enterococcus sp. Gos25-1.</title>
        <authorList>
            <person name="Tanaka N."/>
            <person name="Shiwa Y."/>
            <person name="Fujita N."/>
        </authorList>
    </citation>
    <scope>NUCLEOTIDE SEQUENCE [LARGE SCALE GENOMIC DNA]</scope>
    <source>
        <strain evidence="14">Gos25-1</strain>
    </source>
</reference>
<dbReference type="InterPro" id="IPR011764">
    <property type="entry name" value="Biotin_carboxylation_dom"/>
</dbReference>
<dbReference type="OrthoDB" id="9807469at2"/>
<evidence type="ECO:0000259" key="11">
    <source>
        <dbReference type="PROSITE" id="PS50975"/>
    </source>
</evidence>
<dbReference type="Gene3D" id="2.40.50.100">
    <property type="match status" value="1"/>
</dbReference>
<comment type="cofactor">
    <cofactor evidence="1">
        <name>biotin</name>
        <dbReference type="ChEBI" id="CHEBI:57586"/>
    </cofactor>
</comment>
<dbReference type="PROSITE" id="PS50979">
    <property type="entry name" value="BC"/>
    <property type="match status" value="1"/>
</dbReference>
<keyword evidence="5 8" id="KW-0067">ATP-binding</keyword>